<evidence type="ECO:0000256" key="3">
    <source>
        <dbReference type="ARBA" id="ARBA00022525"/>
    </source>
</evidence>
<evidence type="ECO:0000259" key="10">
    <source>
        <dbReference type="PROSITE" id="PS51362"/>
    </source>
</evidence>
<comment type="subcellular location">
    <subcellularLocation>
        <location evidence="1">Secreted</location>
    </subcellularLocation>
</comment>
<dbReference type="EMBL" id="JARQWQ010000027">
    <property type="protein sequence ID" value="KAK2562831.1"/>
    <property type="molecule type" value="Genomic_DNA"/>
</dbReference>
<reference evidence="11" key="2">
    <citation type="journal article" date="2023" name="Science">
        <title>Genomic signatures of disease resistance in endangered staghorn corals.</title>
        <authorList>
            <person name="Vollmer S.V."/>
            <person name="Selwyn J.D."/>
            <person name="Despard B.A."/>
            <person name="Roesel C.L."/>
        </authorList>
    </citation>
    <scope>NUCLEOTIDE SEQUENCE</scope>
    <source>
        <strain evidence="11">K2</strain>
    </source>
</reference>
<keyword evidence="3" id="KW-0964">Secreted</keyword>
<dbReference type="PROSITE" id="PS51362">
    <property type="entry name" value="TGF_BETA_2"/>
    <property type="match status" value="1"/>
</dbReference>
<dbReference type="Proteomes" id="UP001249851">
    <property type="component" value="Unassembled WGS sequence"/>
</dbReference>
<feature type="chain" id="PRO_5042105224" evidence="9">
    <location>
        <begin position="20"/>
        <end position="344"/>
    </location>
</feature>
<keyword evidence="12" id="KW-1185">Reference proteome</keyword>
<dbReference type="InterPro" id="IPR029034">
    <property type="entry name" value="Cystine-knot_cytokine"/>
</dbReference>
<proteinExistence type="inferred from homology"/>
<feature type="signal peptide" evidence="9">
    <location>
        <begin position="1"/>
        <end position="19"/>
    </location>
</feature>
<evidence type="ECO:0000256" key="6">
    <source>
        <dbReference type="ARBA" id="ARBA00023157"/>
    </source>
</evidence>
<comment type="similarity">
    <text evidence="2 8">Belongs to the TGF-beta family.</text>
</comment>
<keyword evidence="4 9" id="KW-0732">Signal</keyword>
<keyword evidence="6" id="KW-1015">Disulfide bond</keyword>
<feature type="domain" description="TGF-beta family profile" evidence="10">
    <location>
        <begin position="226"/>
        <end position="344"/>
    </location>
</feature>
<reference evidence="11" key="1">
    <citation type="journal article" date="2023" name="G3 (Bethesda)">
        <title>Whole genome assembly and annotation of the endangered Caribbean coral Acropora cervicornis.</title>
        <authorList>
            <person name="Selwyn J.D."/>
            <person name="Vollmer S.V."/>
        </authorList>
    </citation>
    <scope>NUCLEOTIDE SEQUENCE</scope>
    <source>
        <strain evidence="11">K2</strain>
    </source>
</reference>
<dbReference type="Pfam" id="PF00019">
    <property type="entry name" value="TGF_beta"/>
    <property type="match status" value="1"/>
</dbReference>
<gene>
    <name evidence="11" type="ORF">P5673_013789</name>
</gene>
<evidence type="ECO:0000256" key="5">
    <source>
        <dbReference type="ARBA" id="ARBA00023030"/>
    </source>
</evidence>
<evidence type="ECO:0000256" key="9">
    <source>
        <dbReference type="SAM" id="SignalP"/>
    </source>
</evidence>
<dbReference type="AlphaFoldDB" id="A0AAD9V690"/>
<evidence type="ECO:0000313" key="12">
    <source>
        <dbReference type="Proteomes" id="UP001249851"/>
    </source>
</evidence>
<dbReference type="Gene3D" id="2.10.90.10">
    <property type="entry name" value="Cystine-knot cytokines"/>
    <property type="match status" value="1"/>
</dbReference>
<evidence type="ECO:0000256" key="8">
    <source>
        <dbReference type="RuleBase" id="RU000354"/>
    </source>
</evidence>
<dbReference type="Gene3D" id="2.60.120.970">
    <property type="match status" value="1"/>
</dbReference>
<evidence type="ECO:0000313" key="11">
    <source>
        <dbReference type="EMBL" id="KAK2562831.1"/>
    </source>
</evidence>
<dbReference type="GO" id="GO:0005615">
    <property type="term" value="C:extracellular space"/>
    <property type="evidence" value="ECO:0007669"/>
    <property type="project" value="TreeGrafter"/>
</dbReference>
<dbReference type="PRINTS" id="PR00669">
    <property type="entry name" value="INHIBINA"/>
</dbReference>
<dbReference type="InterPro" id="IPR001839">
    <property type="entry name" value="TGF-b_C"/>
</dbReference>
<keyword evidence="5 8" id="KW-0339">Growth factor</keyword>
<evidence type="ECO:0000256" key="7">
    <source>
        <dbReference type="ARBA" id="ARBA00023180"/>
    </source>
</evidence>
<evidence type="ECO:0000256" key="4">
    <source>
        <dbReference type="ARBA" id="ARBA00022729"/>
    </source>
</evidence>
<keyword evidence="7" id="KW-0325">Glycoprotein</keyword>
<evidence type="ECO:0000256" key="1">
    <source>
        <dbReference type="ARBA" id="ARBA00004613"/>
    </source>
</evidence>
<dbReference type="PANTHER" id="PTHR11848">
    <property type="entry name" value="TGF-BETA FAMILY"/>
    <property type="match status" value="1"/>
</dbReference>
<dbReference type="InterPro" id="IPR015615">
    <property type="entry name" value="TGF-beta-rel"/>
</dbReference>
<evidence type="ECO:0000256" key="2">
    <source>
        <dbReference type="ARBA" id="ARBA00006656"/>
    </source>
</evidence>
<name>A0AAD9V690_ACRCE</name>
<dbReference type="GO" id="GO:0008083">
    <property type="term" value="F:growth factor activity"/>
    <property type="evidence" value="ECO:0007669"/>
    <property type="project" value="UniProtKB-KW"/>
</dbReference>
<sequence>MTFSQRALLLFCVITSVFAPQDIRVEASTDGDAEFASPTKKTTNMGASDFMLGLYLKLAKPSGEVVNPGAIKGNRVHGFIDNGGSSDRVFKFNVSIPRQQHVRFTELGLHKLPPKELRSQRSLNSTVTILVNDLWNNSLLATQKVTLGTKGWISIVLPKRTIRRWSRHADRNAGISVRVVPQNMSSAVRFSTRQTNETFQPILVVHCRDPGSIFLKEAILKPNLRRQRRSARSTHSGPAGKCGVRNLTIYFKDLGWDKWFIAPKMYSSNYCGGTCLDRHNTQIMSNHALVQLLVHEKDSSSAHAPCCVPNSMSALSMLYFGDSGQSTYVLKTVDGFIVRSCACR</sequence>
<protein>
    <submittedName>
        <fullName evidence="11">Bone morphogenetic protein 10</fullName>
    </submittedName>
</protein>
<accession>A0AAD9V690</accession>
<organism evidence="11 12">
    <name type="scientific">Acropora cervicornis</name>
    <name type="common">Staghorn coral</name>
    <dbReference type="NCBI Taxonomy" id="6130"/>
    <lineage>
        <taxon>Eukaryota</taxon>
        <taxon>Metazoa</taxon>
        <taxon>Cnidaria</taxon>
        <taxon>Anthozoa</taxon>
        <taxon>Hexacorallia</taxon>
        <taxon>Scleractinia</taxon>
        <taxon>Astrocoeniina</taxon>
        <taxon>Acroporidae</taxon>
        <taxon>Acropora</taxon>
    </lineage>
</organism>
<dbReference type="PANTHER" id="PTHR11848:SF263">
    <property type="entry name" value="PROTEIN DECAPENTAPLEGIC"/>
    <property type="match status" value="1"/>
</dbReference>
<dbReference type="GO" id="GO:0005125">
    <property type="term" value="F:cytokine activity"/>
    <property type="evidence" value="ECO:0007669"/>
    <property type="project" value="TreeGrafter"/>
</dbReference>
<dbReference type="SMART" id="SM00204">
    <property type="entry name" value="TGFB"/>
    <property type="match status" value="1"/>
</dbReference>
<dbReference type="FunFam" id="2.10.90.10:FF:000012">
    <property type="entry name" value="Growth/differentiation factor 9 (Predicted)"/>
    <property type="match status" value="1"/>
</dbReference>
<dbReference type="CDD" id="cd13756">
    <property type="entry name" value="TGF_beta_BMPs_GDFs"/>
    <property type="match status" value="1"/>
</dbReference>
<dbReference type="SUPFAM" id="SSF57501">
    <property type="entry name" value="Cystine-knot cytokines"/>
    <property type="match status" value="1"/>
</dbReference>
<comment type="caution">
    <text evidence="11">The sequence shown here is derived from an EMBL/GenBank/DDBJ whole genome shotgun (WGS) entry which is preliminary data.</text>
</comment>